<reference evidence="1" key="1">
    <citation type="submission" date="2009-10" db="EMBL/GenBank/DDBJ databases">
        <title>Diversity of trophic interactions inside an arsenic-rich microbial ecosystem.</title>
        <authorList>
            <person name="Bertin P.N."/>
            <person name="Heinrich-Salmeron A."/>
            <person name="Pelletier E."/>
            <person name="Goulhen-Chollet F."/>
            <person name="Arsene-Ploetze F."/>
            <person name="Gallien S."/>
            <person name="Calteau A."/>
            <person name="Vallenet D."/>
            <person name="Casiot C."/>
            <person name="Chane-Woon-Ming B."/>
            <person name="Giloteaux L."/>
            <person name="Barakat M."/>
            <person name="Bonnefoy V."/>
            <person name="Bruneel O."/>
            <person name="Chandler M."/>
            <person name="Cleiss J."/>
            <person name="Duran R."/>
            <person name="Elbaz-Poulichet F."/>
            <person name="Fonknechten N."/>
            <person name="Lauga B."/>
            <person name="Mornico D."/>
            <person name="Ortet P."/>
            <person name="Schaeffer C."/>
            <person name="Siguier P."/>
            <person name="Alexander Thil Smith A."/>
            <person name="Van Dorsselaer A."/>
            <person name="Weissenbach J."/>
            <person name="Medigue C."/>
            <person name="Le Paslier D."/>
        </authorList>
    </citation>
    <scope>NUCLEOTIDE SEQUENCE</scope>
</reference>
<accession>E6PXN5</accession>
<proteinExistence type="predicted"/>
<evidence type="ECO:0000313" key="1">
    <source>
        <dbReference type="EMBL" id="CBH99694.1"/>
    </source>
</evidence>
<organism evidence="1">
    <name type="scientific">mine drainage metagenome</name>
    <dbReference type="NCBI Taxonomy" id="410659"/>
    <lineage>
        <taxon>unclassified sequences</taxon>
        <taxon>metagenomes</taxon>
        <taxon>ecological metagenomes</taxon>
    </lineage>
</organism>
<comment type="caution">
    <text evidence="1">The sequence shown here is derived from an EMBL/GenBank/DDBJ whole genome shotgun (WGS) entry which is preliminary data.</text>
</comment>
<sequence>MAPAFGQGLPTLDTVPKAYSHEFRAELLYDLCAALVHEGLGGPEAWRKCDESAQVFAQRAIMESIGEERWNLLQRNVEYHLTVSNVSELYGDEALLGNGRLAVTIECSGCGFLKIGPAVTALEEEAEGLGAAFYWTLTYALYRVMRIYNHDDALQYEERMHEYAQDDEENREQYEFPEVENALPECIRKMLTHDNHCEFTRNARRVLNRHRDGRYRSWIQRLRKIQQLSRVRLPTDVHFREDGGYDTIPLPSLMVAFKEHDAIVACFDEESNYMLEGSAEPTVGVVFSPRKPEEVRRAIRVVARFVALNCTLFQLVEELQEWEKRHAGTDLDRGEPSLRAA</sequence>
<gene>
    <name evidence="1" type="ORF">CARN3_0638</name>
</gene>
<protein>
    <submittedName>
        <fullName evidence="1">Uncharacterized protein</fullName>
    </submittedName>
</protein>
<dbReference type="AlphaFoldDB" id="E6PXN5"/>
<dbReference type="EMBL" id="CABN01000042">
    <property type="protein sequence ID" value="CBH99694.1"/>
    <property type="molecule type" value="Genomic_DNA"/>
</dbReference>
<name>E6PXN5_9ZZZZ</name>